<reference evidence="1" key="1">
    <citation type="submission" date="2022-04" db="EMBL/GenBank/DDBJ databases">
        <title>Hymenobacter sp. isolated from the air.</title>
        <authorList>
            <person name="Won M."/>
            <person name="Lee C.-M."/>
            <person name="Woen H.-Y."/>
            <person name="Kwon S.-W."/>
        </authorList>
    </citation>
    <scope>NUCLEOTIDE SEQUENCE</scope>
    <source>
        <strain evidence="1">5420S-77</strain>
    </source>
</reference>
<gene>
    <name evidence="1" type="ORF">MUN86_09005</name>
</gene>
<evidence type="ECO:0000313" key="2">
    <source>
        <dbReference type="Proteomes" id="UP000830401"/>
    </source>
</evidence>
<evidence type="ECO:0000313" key="1">
    <source>
        <dbReference type="EMBL" id="UOQ67973.1"/>
    </source>
</evidence>
<dbReference type="EMBL" id="CP095061">
    <property type="protein sequence ID" value="UOQ67973.1"/>
    <property type="molecule type" value="Genomic_DNA"/>
</dbReference>
<protein>
    <submittedName>
        <fullName evidence="1">Uncharacterized protein</fullName>
    </submittedName>
</protein>
<proteinExistence type="predicted"/>
<keyword evidence="2" id="KW-1185">Reference proteome</keyword>
<sequence length="200" mass="23219">MIDFSYNGIKNTFGSFSLFNISIYAKKEQIQIQDEIKPDPLKVDIKPVFTDFKTTLGGSDVTLIEGIKDNIDVYLFIERYKDHSSWNLVVPVISEQSTGRVIYQYGLGYFALEGSGGGLSKTDSMMFYLKKHKEKGFNVSIFPMVIDNEYLNNFEYVDSGTKLNDLTHNCNATELIHYRKDSFEWIYKKYKELIKKYELE</sequence>
<dbReference type="RefSeq" id="WP_245124368.1">
    <property type="nucleotide sequence ID" value="NZ_CP095061.1"/>
</dbReference>
<dbReference type="Proteomes" id="UP000830401">
    <property type="component" value="Chromosome"/>
</dbReference>
<name>A0ABY4GAQ8_9BACT</name>
<organism evidence="1 2">
    <name type="scientific">Hymenobacter volaticus</name>
    <dbReference type="NCBI Taxonomy" id="2932254"/>
    <lineage>
        <taxon>Bacteria</taxon>
        <taxon>Pseudomonadati</taxon>
        <taxon>Bacteroidota</taxon>
        <taxon>Cytophagia</taxon>
        <taxon>Cytophagales</taxon>
        <taxon>Hymenobacteraceae</taxon>
        <taxon>Hymenobacter</taxon>
    </lineage>
</organism>
<accession>A0ABY4GAQ8</accession>